<dbReference type="InterPro" id="IPR017853">
    <property type="entry name" value="GH"/>
</dbReference>
<reference evidence="1 2" key="1">
    <citation type="submission" date="2015-02" db="EMBL/GenBank/DDBJ databases">
        <authorList>
            <person name="Ju K.-S."/>
            <person name="Doroghazi J.R."/>
            <person name="Metcalf W."/>
        </authorList>
    </citation>
    <scope>NUCLEOTIDE SEQUENCE [LARGE SCALE GENOMIC DNA]</scope>
    <source>
        <strain evidence="1 2">NRRL B-16140</strain>
    </source>
</reference>
<organism evidence="1 2">
    <name type="scientific">Lentzea aerocolonigenes</name>
    <name type="common">Lechevalieria aerocolonigenes</name>
    <name type="synonym">Saccharothrix aerocolonigenes</name>
    <dbReference type="NCBI Taxonomy" id="68170"/>
    <lineage>
        <taxon>Bacteria</taxon>
        <taxon>Bacillati</taxon>
        <taxon>Actinomycetota</taxon>
        <taxon>Actinomycetes</taxon>
        <taxon>Pseudonocardiales</taxon>
        <taxon>Pseudonocardiaceae</taxon>
        <taxon>Lentzea</taxon>
    </lineage>
</organism>
<evidence type="ECO:0008006" key="3">
    <source>
        <dbReference type="Google" id="ProtNLM"/>
    </source>
</evidence>
<accession>A0A0F0GRL1</accession>
<dbReference type="SUPFAM" id="SSF51445">
    <property type="entry name" value="(Trans)glycosidases"/>
    <property type="match status" value="1"/>
</dbReference>
<dbReference type="Proteomes" id="UP000033393">
    <property type="component" value="Unassembled WGS sequence"/>
</dbReference>
<proteinExistence type="predicted"/>
<evidence type="ECO:0000313" key="1">
    <source>
        <dbReference type="EMBL" id="KJK44033.1"/>
    </source>
</evidence>
<name>A0A0F0GRL1_LENAE</name>
<gene>
    <name evidence="1" type="ORF">UK23_31010</name>
</gene>
<comment type="caution">
    <text evidence="1">The sequence shown here is derived from an EMBL/GenBank/DDBJ whole genome shotgun (WGS) entry which is preliminary data.</text>
</comment>
<dbReference type="Gene3D" id="3.20.20.80">
    <property type="entry name" value="Glycosidases"/>
    <property type="match status" value="1"/>
</dbReference>
<dbReference type="AlphaFoldDB" id="A0A0F0GRL1"/>
<dbReference type="PATRIC" id="fig|68170.10.peg.8044"/>
<sequence length="374" mass="40782">MPQIPLFWLHLNSTAVTDAQLATEAKRRAYIVLNAWEGALISKLKAANPSVQVFVYKDLSSTRSYACHNGVDDAQLPTGIGYCDASRNHPEWFLLSPAGQRLQYSGYSGHWQMDIGNVAYQNAWADAVISASKASGFDGVLMDNALFSCATYHDNVCPARYPTDASIQTAYKAMFANTRAKFTSAGLKTVANLANARLYAGGWNAYTTNLDGGFDEWWLTFSDTNRLPEYSEGWSRQLAEISANEARGKITWVQPHFSDSAQAPFRYALASFLMVSGPRSAFSPVARTDGYGDPPQWRSEYTWRLGAPSGSYRAIATNLFRRDFACGMVLVNANPAGAATSTVPLGGTYTDEAGRTVTSVRLAGTSGSILRRSC</sequence>
<evidence type="ECO:0000313" key="2">
    <source>
        <dbReference type="Proteomes" id="UP000033393"/>
    </source>
</evidence>
<protein>
    <recommendedName>
        <fullName evidence="3">Glycoside-hydrolase family GH114 TIM-barrel domain-containing protein</fullName>
    </recommendedName>
</protein>
<dbReference type="Pfam" id="PF14885">
    <property type="entry name" value="GHL15"/>
    <property type="match status" value="1"/>
</dbReference>
<dbReference type="InterPro" id="IPR029455">
    <property type="entry name" value="GHL15"/>
</dbReference>
<dbReference type="EMBL" id="JYJG01000265">
    <property type="protein sequence ID" value="KJK44033.1"/>
    <property type="molecule type" value="Genomic_DNA"/>
</dbReference>
<keyword evidence="2" id="KW-1185">Reference proteome</keyword>